<name>A0AA86R408_9EUKA</name>
<keyword evidence="3" id="KW-1185">Reference proteome</keyword>
<evidence type="ECO:0000313" key="1">
    <source>
        <dbReference type="EMBL" id="CAI9965732.1"/>
    </source>
</evidence>
<dbReference type="EMBL" id="CATOUU010000994">
    <property type="protein sequence ID" value="CAI9965732.1"/>
    <property type="molecule type" value="Genomic_DNA"/>
</dbReference>
<sequence>MIISFRYANVRQAQRPIFGYKHQAQRGCFVQANLRKSTCVSNEAMERLPLSNPEGLLMACSWSYRSSQSNERQLNYYEIRSIFDQFYRTIQTQLNDDYSTIYYIQIGFPAPLEYLLPTLFSTIFELFIQAIMTKQKEYVRWNIQVLNRLFSFFIYVQFYLYLQEHKYIVQSYKMPKI</sequence>
<reference evidence="2 3" key="2">
    <citation type="submission" date="2024-07" db="EMBL/GenBank/DDBJ databases">
        <authorList>
            <person name="Akdeniz Z."/>
        </authorList>
    </citation>
    <scope>NUCLEOTIDE SEQUENCE [LARGE SCALE GENOMIC DNA]</scope>
</reference>
<evidence type="ECO:0000313" key="3">
    <source>
        <dbReference type="Proteomes" id="UP001642409"/>
    </source>
</evidence>
<gene>
    <name evidence="2" type="ORF">HINF_LOCUS32510</name>
    <name evidence="1" type="ORF">HINF_LOCUS53377</name>
</gene>
<evidence type="ECO:0000313" key="2">
    <source>
        <dbReference type="EMBL" id="CAL6029633.1"/>
    </source>
</evidence>
<organism evidence="1">
    <name type="scientific">Hexamita inflata</name>
    <dbReference type="NCBI Taxonomy" id="28002"/>
    <lineage>
        <taxon>Eukaryota</taxon>
        <taxon>Metamonada</taxon>
        <taxon>Diplomonadida</taxon>
        <taxon>Hexamitidae</taxon>
        <taxon>Hexamitinae</taxon>
        <taxon>Hexamita</taxon>
    </lineage>
</organism>
<dbReference type="EMBL" id="CAXDID020000111">
    <property type="protein sequence ID" value="CAL6029633.1"/>
    <property type="molecule type" value="Genomic_DNA"/>
</dbReference>
<dbReference type="AlphaFoldDB" id="A0AA86R408"/>
<protein>
    <submittedName>
        <fullName evidence="2">Hypothetical_protein</fullName>
    </submittedName>
</protein>
<accession>A0AA86R408</accession>
<comment type="caution">
    <text evidence="1">The sequence shown here is derived from an EMBL/GenBank/DDBJ whole genome shotgun (WGS) entry which is preliminary data.</text>
</comment>
<proteinExistence type="predicted"/>
<reference evidence="1" key="1">
    <citation type="submission" date="2023-06" db="EMBL/GenBank/DDBJ databases">
        <authorList>
            <person name="Kurt Z."/>
        </authorList>
    </citation>
    <scope>NUCLEOTIDE SEQUENCE</scope>
</reference>
<dbReference type="Proteomes" id="UP001642409">
    <property type="component" value="Unassembled WGS sequence"/>
</dbReference>